<dbReference type="InterPro" id="IPR029753">
    <property type="entry name" value="D-isomer_DH_CS"/>
</dbReference>
<comment type="similarity">
    <text evidence="1 5">Belongs to the D-isomer specific 2-hydroxyacid dehydrogenase family.</text>
</comment>
<dbReference type="Gene3D" id="3.40.50.720">
    <property type="entry name" value="NAD(P)-binding Rossmann-like Domain"/>
    <property type="match status" value="2"/>
</dbReference>
<proteinExistence type="inferred from homology"/>
<evidence type="ECO:0000256" key="4">
    <source>
        <dbReference type="ARBA" id="ARBA00023027"/>
    </source>
</evidence>
<dbReference type="InterPro" id="IPR006140">
    <property type="entry name" value="D-isomer_DH_NAD-bd"/>
</dbReference>
<dbReference type="InterPro" id="IPR050857">
    <property type="entry name" value="D-2-hydroxyacid_DH"/>
</dbReference>
<keyword evidence="2" id="KW-0028">Amino-acid biosynthesis</keyword>
<gene>
    <name evidence="8" type="ORF">ENP55_02300</name>
</gene>
<dbReference type="EMBL" id="DSJT01000011">
    <property type="protein sequence ID" value="HEF87133.1"/>
    <property type="molecule type" value="Genomic_DNA"/>
</dbReference>
<evidence type="ECO:0000256" key="5">
    <source>
        <dbReference type="RuleBase" id="RU003719"/>
    </source>
</evidence>
<evidence type="ECO:0000256" key="2">
    <source>
        <dbReference type="ARBA" id="ARBA00022605"/>
    </source>
</evidence>
<evidence type="ECO:0000259" key="7">
    <source>
        <dbReference type="Pfam" id="PF02826"/>
    </source>
</evidence>
<feature type="domain" description="D-isomer specific 2-hydroxyacid dehydrogenase NAD-binding" evidence="7">
    <location>
        <begin position="105"/>
        <end position="281"/>
    </location>
</feature>
<organism evidence="8">
    <name type="scientific">Thermosphaera aggregans</name>
    <dbReference type="NCBI Taxonomy" id="54254"/>
    <lineage>
        <taxon>Archaea</taxon>
        <taxon>Thermoproteota</taxon>
        <taxon>Thermoprotei</taxon>
        <taxon>Desulfurococcales</taxon>
        <taxon>Desulfurococcaceae</taxon>
        <taxon>Thermosphaera</taxon>
    </lineage>
</organism>
<dbReference type="InterPro" id="IPR029752">
    <property type="entry name" value="D-isomer_DH_CS1"/>
</dbReference>
<evidence type="ECO:0000259" key="6">
    <source>
        <dbReference type="Pfam" id="PF00389"/>
    </source>
</evidence>
<dbReference type="GO" id="GO:0008652">
    <property type="term" value="P:amino acid biosynthetic process"/>
    <property type="evidence" value="ECO:0007669"/>
    <property type="project" value="UniProtKB-KW"/>
</dbReference>
<sequence length="305" mass="33440">MKILVASRIHEKAIQLLRENGFEVSVVEEPPEDELARLIKGFDGLIVRSKPLVTRKVIESADRLKVIARAGVGLDNIDVEAAKEKGIALINAPESSTQSVAELAVGLMLAVARKIAFSDRKMREGYWAKKEAMGVELSGKTLGIIGAGRIGSAVARIAKHGFNMHILYYDVSCREDLSKELGAECVSIEELLKRSDIVSIHVPLLPETRHMINEERLRLMKKTAILINTSRGAVVDTAALVKALREGWIAGAGLDVFEEEPLPKDHPLTKLENVVLTSHIGASTKEAQEKAGIEVARKIVEFFKK</sequence>
<accession>A0A7C2BKH2</accession>
<dbReference type="PANTHER" id="PTHR42789:SF1">
    <property type="entry name" value="D-ISOMER SPECIFIC 2-HYDROXYACID DEHYDROGENASE FAMILY PROTEIN (AFU_ORTHOLOGUE AFUA_6G10090)"/>
    <property type="match status" value="1"/>
</dbReference>
<evidence type="ECO:0000313" key="8">
    <source>
        <dbReference type="EMBL" id="HEF87133.1"/>
    </source>
</evidence>
<name>A0A7C2BKH2_9CREN</name>
<dbReference type="AlphaFoldDB" id="A0A7C2BKH2"/>
<dbReference type="PROSITE" id="PS00670">
    <property type="entry name" value="D_2_HYDROXYACID_DH_2"/>
    <property type="match status" value="1"/>
</dbReference>
<comment type="caution">
    <text evidence="8">The sequence shown here is derived from an EMBL/GenBank/DDBJ whole genome shotgun (WGS) entry which is preliminary data.</text>
</comment>
<dbReference type="SUPFAM" id="SSF52283">
    <property type="entry name" value="Formate/glycerate dehydrogenase catalytic domain-like"/>
    <property type="match status" value="1"/>
</dbReference>
<dbReference type="PANTHER" id="PTHR42789">
    <property type="entry name" value="D-ISOMER SPECIFIC 2-HYDROXYACID DEHYDROGENASE FAMILY PROTEIN (AFU_ORTHOLOGUE AFUA_6G10090)"/>
    <property type="match status" value="1"/>
</dbReference>
<protein>
    <submittedName>
        <fullName evidence="8">Hydroxyacid dehydrogenase</fullName>
    </submittedName>
</protein>
<dbReference type="CDD" id="cd12173">
    <property type="entry name" value="PGDH_4"/>
    <property type="match status" value="1"/>
</dbReference>
<dbReference type="GO" id="GO:0016616">
    <property type="term" value="F:oxidoreductase activity, acting on the CH-OH group of donors, NAD or NADP as acceptor"/>
    <property type="evidence" value="ECO:0007669"/>
    <property type="project" value="InterPro"/>
</dbReference>
<dbReference type="GO" id="GO:0051287">
    <property type="term" value="F:NAD binding"/>
    <property type="evidence" value="ECO:0007669"/>
    <property type="project" value="InterPro"/>
</dbReference>
<dbReference type="PROSITE" id="PS00671">
    <property type="entry name" value="D_2_HYDROXYACID_DH_3"/>
    <property type="match status" value="1"/>
</dbReference>
<reference evidence="8" key="1">
    <citation type="journal article" date="2020" name="mSystems">
        <title>Genome- and Community-Level Interaction Insights into Carbon Utilization and Element Cycling Functions of Hydrothermarchaeota in Hydrothermal Sediment.</title>
        <authorList>
            <person name="Zhou Z."/>
            <person name="Liu Y."/>
            <person name="Xu W."/>
            <person name="Pan J."/>
            <person name="Luo Z.H."/>
            <person name="Li M."/>
        </authorList>
    </citation>
    <scope>NUCLEOTIDE SEQUENCE [LARGE SCALE GENOMIC DNA]</scope>
    <source>
        <strain evidence="8">SpSt-23</strain>
    </source>
</reference>
<evidence type="ECO:0000256" key="3">
    <source>
        <dbReference type="ARBA" id="ARBA00023002"/>
    </source>
</evidence>
<dbReference type="SUPFAM" id="SSF51735">
    <property type="entry name" value="NAD(P)-binding Rossmann-fold domains"/>
    <property type="match status" value="1"/>
</dbReference>
<dbReference type="Pfam" id="PF02826">
    <property type="entry name" value="2-Hacid_dh_C"/>
    <property type="match status" value="1"/>
</dbReference>
<keyword evidence="3 5" id="KW-0560">Oxidoreductase</keyword>
<dbReference type="FunFam" id="3.40.50.720:FF:000203">
    <property type="entry name" value="D-3-phosphoglycerate dehydrogenase (SerA)"/>
    <property type="match status" value="1"/>
</dbReference>
<evidence type="ECO:0000256" key="1">
    <source>
        <dbReference type="ARBA" id="ARBA00005854"/>
    </source>
</evidence>
<dbReference type="InterPro" id="IPR036291">
    <property type="entry name" value="NAD(P)-bd_dom_sf"/>
</dbReference>
<dbReference type="PROSITE" id="PS00065">
    <property type="entry name" value="D_2_HYDROXYACID_DH_1"/>
    <property type="match status" value="1"/>
</dbReference>
<dbReference type="InterPro" id="IPR006139">
    <property type="entry name" value="D-isomer_2_OHA_DH_cat_dom"/>
</dbReference>
<keyword evidence="4" id="KW-0520">NAD</keyword>
<dbReference type="Pfam" id="PF00389">
    <property type="entry name" value="2-Hacid_dh"/>
    <property type="match status" value="1"/>
</dbReference>
<feature type="domain" description="D-isomer specific 2-hydroxyacid dehydrogenase catalytic" evidence="6">
    <location>
        <begin position="3"/>
        <end position="304"/>
    </location>
</feature>